<accession>A0ABT9UJI4</accession>
<name>A0ABT9UJI4_9MICC</name>
<reference evidence="1 2" key="1">
    <citation type="submission" date="2023-07" db="EMBL/GenBank/DDBJ databases">
        <title>Sorghum-associated microbial communities from plants grown in Nebraska, USA.</title>
        <authorList>
            <person name="Schachtman D."/>
        </authorList>
    </citation>
    <scope>NUCLEOTIDE SEQUENCE [LARGE SCALE GENOMIC DNA]</scope>
    <source>
        <strain evidence="1 2">DS994</strain>
    </source>
</reference>
<gene>
    <name evidence="1" type="ORF">J2T22_003002</name>
</gene>
<evidence type="ECO:0000313" key="1">
    <source>
        <dbReference type="EMBL" id="MDQ0119807.1"/>
    </source>
</evidence>
<sequence>MTTALQQAIMAVDGVTEVFPARTLWQRLPGQAASLLQRNNADAPPLVEVREDGGRIEATVRIGVSADARTPEVVRAVAAAVRSHLAPGNVAVQVTVVRIAAGPPPGRPGGLTASSHQPA</sequence>
<dbReference type="Proteomes" id="UP001226389">
    <property type="component" value="Unassembled WGS sequence"/>
</dbReference>
<proteinExistence type="predicted"/>
<evidence type="ECO:0000313" key="2">
    <source>
        <dbReference type="Proteomes" id="UP001226389"/>
    </source>
</evidence>
<comment type="caution">
    <text evidence="1">The sequence shown here is derived from an EMBL/GenBank/DDBJ whole genome shotgun (WGS) entry which is preliminary data.</text>
</comment>
<protein>
    <recommendedName>
        <fullName evidence="3">Alkaline shock family protein YloU</fullName>
    </recommendedName>
</protein>
<evidence type="ECO:0008006" key="3">
    <source>
        <dbReference type="Google" id="ProtNLM"/>
    </source>
</evidence>
<dbReference type="EMBL" id="JAUSSY010000010">
    <property type="protein sequence ID" value="MDQ0119807.1"/>
    <property type="molecule type" value="Genomic_DNA"/>
</dbReference>
<organism evidence="1 2">
    <name type="scientific">Pseudarthrobacter defluvii</name>
    <dbReference type="NCBI Taxonomy" id="410837"/>
    <lineage>
        <taxon>Bacteria</taxon>
        <taxon>Bacillati</taxon>
        <taxon>Actinomycetota</taxon>
        <taxon>Actinomycetes</taxon>
        <taxon>Micrococcales</taxon>
        <taxon>Micrococcaceae</taxon>
        <taxon>Pseudarthrobacter</taxon>
    </lineage>
</organism>
<dbReference type="RefSeq" id="WP_307491592.1">
    <property type="nucleotide sequence ID" value="NZ_JAUSSY010000010.1"/>
</dbReference>
<keyword evidence="2" id="KW-1185">Reference proteome</keyword>